<dbReference type="Gene3D" id="3.30.565.10">
    <property type="entry name" value="Histidine kinase-like ATPase, C-terminal domain"/>
    <property type="match status" value="2"/>
</dbReference>
<evidence type="ECO:0000259" key="3">
    <source>
        <dbReference type="PROSITE" id="PS50109"/>
    </source>
</evidence>
<dbReference type="PROSITE" id="PS50109">
    <property type="entry name" value="HIS_KIN"/>
    <property type="match status" value="1"/>
</dbReference>
<sequence length="834" mass="94910">MAKIPFEVSARAARLIGRENVASVEGAITELVKNTYDADATSCILLIVPIFRDIPIEIASKDFWQFNEDIQKSLLDYYQEKESLYTLIDVDEKQESKLRATLNNIVDMWIIDNGHGMSSQTIKQNWMVIGTDNKESKSKSPGNRIVNGAKGIGRFALDRLGNQCDLFSLSGDGFIHWRANWSDFEGKGKVLGDVTAELNDISGTLSELFNKFGIENLIPTYEPNDTRDQRDIDFSKGTSIKISFMRDLWTDKDVRNLQRSLSSLIPPKEQKDFNIYLCDVRSDSNDKNWIARTIPDESDYSIEALVNGKGEVSITIGRQEFDCSQISPTFYTLDQMKEEGYAQSDIEEGYYTYTKSIGELLKLDDQQEIDDYSALGSFSLNLFYFKLSLPTKDNLKRFPYKNYDVKTRKSWLSNSGGVRLYRDNFRVRPYGEPESHSFDWLLLGQRVAKSPAAVTRIGGWRVSPQNVAGTISISKETNPLLADQSNREGIANSRAFKLFKDLVTAIIGELERDRSILFNHFEKAYKIDNPDEEKKQKGEKAASKAKSTKGEGISPEQALDMAQTIEINKEEKKELKDENQLLRGLATLGTVLVSFTHELKQIQAGMKNRSKRMEGALNKVVDESKLTEISDGLNPYNMLERWKREDKKVSYWVDFALTSVKSKKRRRRRIQVKEYFDELHAHWEDYLDAKKTKLKVNCPDGLDIKILAHEIDLDSIFFNLIINSVEVLTNPKKPWGGERNINIEIDGSMREYITIEYADSGPGLSQFFKKPEDIFIYGESTKSNSSGDSDEGDSTGIGMWILKTIIDEYKGKVVIKNVGRPGFQLRIDLPVVED</sequence>
<organism evidence="4 5">
    <name type="scientific">Thalassomonas haliotis</name>
    <dbReference type="NCBI Taxonomy" id="485448"/>
    <lineage>
        <taxon>Bacteria</taxon>
        <taxon>Pseudomonadati</taxon>
        <taxon>Pseudomonadota</taxon>
        <taxon>Gammaproteobacteria</taxon>
        <taxon>Alteromonadales</taxon>
        <taxon>Colwelliaceae</taxon>
        <taxon>Thalassomonas</taxon>
    </lineage>
</organism>
<evidence type="ECO:0000256" key="2">
    <source>
        <dbReference type="SAM" id="MobiDB-lite"/>
    </source>
</evidence>
<reference evidence="4 5" key="1">
    <citation type="journal article" date="2022" name="Mar. Drugs">
        <title>Bioassay-Guided Fractionation Leads to the Detection of Cholic Acid Generated by the Rare Thalassomonas sp.</title>
        <authorList>
            <person name="Pheiffer F."/>
            <person name="Schneider Y.K."/>
            <person name="Hansen E.H."/>
            <person name="Andersen J.H."/>
            <person name="Isaksson J."/>
            <person name="Busche T."/>
            <person name="R C."/>
            <person name="Kalinowski J."/>
            <person name="Zyl L.V."/>
            <person name="Trindade M."/>
        </authorList>
    </citation>
    <scope>NUCLEOTIDE SEQUENCE [LARGE SCALE GENOMIC DNA]</scope>
    <source>
        <strain evidence="4 5">A5K-61T</strain>
    </source>
</reference>
<protein>
    <submittedName>
        <fullName evidence="4">Sensor histidine kinase</fullName>
    </submittedName>
</protein>
<feature type="region of interest" description="Disordered" evidence="2">
    <location>
        <begin position="529"/>
        <end position="557"/>
    </location>
</feature>
<dbReference type="Proteomes" id="UP001215231">
    <property type="component" value="Chromosome"/>
</dbReference>
<keyword evidence="1" id="KW-0175">Coiled coil</keyword>
<evidence type="ECO:0000313" key="5">
    <source>
        <dbReference type="Proteomes" id="UP001215231"/>
    </source>
</evidence>
<evidence type="ECO:0000313" key="4">
    <source>
        <dbReference type="EMBL" id="WDE11861.1"/>
    </source>
</evidence>
<keyword evidence="4" id="KW-0418">Kinase</keyword>
<feature type="coiled-coil region" evidence="1">
    <location>
        <begin position="558"/>
        <end position="585"/>
    </location>
</feature>
<dbReference type="RefSeq" id="WP_274052083.1">
    <property type="nucleotide sequence ID" value="NZ_CP059693.1"/>
</dbReference>
<accession>A0ABY7VFR6</accession>
<dbReference type="SUPFAM" id="SSF55874">
    <property type="entry name" value="ATPase domain of HSP90 chaperone/DNA topoisomerase II/histidine kinase"/>
    <property type="match status" value="2"/>
</dbReference>
<dbReference type="SMART" id="SM00387">
    <property type="entry name" value="HATPase_c"/>
    <property type="match status" value="1"/>
</dbReference>
<dbReference type="Pfam" id="PF02518">
    <property type="entry name" value="HATPase_c"/>
    <property type="match status" value="1"/>
</dbReference>
<gene>
    <name evidence="4" type="ORF">H3N35_27355</name>
</gene>
<keyword evidence="4" id="KW-0808">Transferase</keyword>
<feature type="domain" description="Histidine kinase" evidence="3">
    <location>
        <begin position="594"/>
        <end position="833"/>
    </location>
</feature>
<dbReference type="InterPro" id="IPR036890">
    <property type="entry name" value="HATPase_C_sf"/>
</dbReference>
<feature type="compositionally biased region" description="Basic and acidic residues" evidence="2">
    <location>
        <begin position="529"/>
        <end position="542"/>
    </location>
</feature>
<name>A0ABY7VFR6_9GAMM</name>
<dbReference type="EMBL" id="CP059693">
    <property type="protein sequence ID" value="WDE11861.1"/>
    <property type="molecule type" value="Genomic_DNA"/>
</dbReference>
<dbReference type="Pfam" id="PF13589">
    <property type="entry name" value="HATPase_c_3"/>
    <property type="match status" value="1"/>
</dbReference>
<evidence type="ECO:0000256" key="1">
    <source>
        <dbReference type="SAM" id="Coils"/>
    </source>
</evidence>
<dbReference type="InterPro" id="IPR003594">
    <property type="entry name" value="HATPase_dom"/>
</dbReference>
<proteinExistence type="predicted"/>
<dbReference type="GO" id="GO:0016301">
    <property type="term" value="F:kinase activity"/>
    <property type="evidence" value="ECO:0007669"/>
    <property type="project" value="UniProtKB-KW"/>
</dbReference>
<keyword evidence="5" id="KW-1185">Reference proteome</keyword>
<dbReference type="InterPro" id="IPR005467">
    <property type="entry name" value="His_kinase_dom"/>
</dbReference>